<feature type="transmembrane region" description="Helical" evidence="6">
    <location>
        <begin position="266"/>
        <end position="287"/>
    </location>
</feature>
<evidence type="ECO:0000256" key="1">
    <source>
        <dbReference type="ARBA" id="ARBA00004141"/>
    </source>
</evidence>
<evidence type="ECO:0000256" key="6">
    <source>
        <dbReference type="SAM" id="Phobius"/>
    </source>
</evidence>
<dbReference type="GO" id="GO:0016020">
    <property type="term" value="C:membrane"/>
    <property type="evidence" value="ECO:0007669"/>
    <property type="project" value="UniProtKB-SubCell"/>
</dbReference>
<dbReference type="Pfam" id="PF04172">
    <property type="entry name" value="LrgB"/>
    <property type="match status" value="1"/>
</dbReference>
<feature type="transmembrane region" description="Helical" evidence="6">
    <location>
        <begin position="377"/>
        <end position="398"/>
    </location>
</feature>
<evidence type="ECO:0000256" key="3">
    <source>
        <dbReference type="ARBA" id="ARBA00022989"/>
    </source>
</evidence>
<feature type="transmembrane region" description="Helical" evidence="6">
    <location>
        <begin position="242"/>
        <end position="260"/>
    </location>
</feature>
<reference evidence="7" key="1">
    <citation type="submission" date="2017-07" db="EMBL/GenBank/DDBJ databases">
        <title>Taro Niue Genome Assembly and Annotation.</title>
        <authorList>
            <person name="Atibalentja N."/>
            <person name="Keating K."/>
            <person name="Fields C.J."/>
        </authorList>
    </citation>
    <scope>NUCLEOTIDE SEQUENCE</scope>
    <source>
        <strain evidence="7">Niue_2</strain>
        <tissue evidence="7">Leaf</tissue>
    </source>
</reference>
<evidence type="ECO:0000256" key="4">
    <source>
        <dbReference type="ARBA" id="ARBA00023136"/>
    </source>
</evidence>
<dbReference type="AlphaFoldDB" id="A0A843X1V0"/>
<dbReference type="OrthoDB" id="2502820at2759"/>
<evidence type="ECO:0008006" key="9">
    <source>
        <dbReference type="Google" id="ProtNLM"/>
    </source>
</evidence>
<feature type="transmembrane region" description="Helical" evidence="6">
    <location>
        <begin position="57"/>
        <end position="82"/>
    </location>
</feature>
<dbReference type="PANTHER" id="PTHR30249">
    <property type="entry name" value="PUTATIVE SEROTONIN TRANSPORTER"/>
    <property type="match status" value="1"/>
</dbReference>
<evidence type="ECO:0000313" key="7">
    <source>
        <dbReference type="EMBL" id="MQM14956.1"/>
    </source>
</evidence>
<feature type="transmembrane region" description="Helical" evidence="6">
    <location>
        <begin position="405"/>
        <end position="425"/>
    </location>
</feature>
<feature type="non-terminal residue" evidence="7">
    <location>
        <position position="492"/>
    </location>
</feature>
<feature type="transmembrane region" description="Helical" evidence="6">
    <location>
        <begin position="134"/>
        <end position="154"/>
    </location>
</feature>
<proteinExistence type="predicted"/>
<feature type="transmembrane region" description="Helical" evidence="6">
    <location>
        <begin position="349"/>
        <end position="371"/>
    </location>
</feature>
<keyword evidence="3 6" id="KW-1133">Transmembrane helix</keyword>
<keyword evidence="4 6" id="KW-0472">Membrane</keyword>
<feature type="transmembrane region" description="Helical" evidence="6">
    <location>
        <begin position="213"/>
        <end position="230"/>
    </location>
</feature>
<comment type="caution">
    <text evidence="7">The sequence shown here is derived from an EMBL/GenBank/DDBJ whole genome shotgun (WGS) entry which is preliminary data.</text>
</comment>
<comment type="subcellular location">
    <subcellularLocation>
        <location evidence="1">Membrane</location>
        <topology evidence="1">Multi-pass membrane protein</topology>
    </subcellularLocation>
</comment>
<organism evidence="7 8">
    <name type="scientific">Colocasia esculenta</name>
    <name type="common">Wild taro</name>
    <name type="synonym">Arum esculentum</name>
    <dbReference type="NCBI Taxonomy" id="4460"/>
    <lineage>
        <taxon>Eukaryota</taxon>
        <taxon>Viridiplantae</taxon>
        <taxon>Streptophyta</taxon>
        <taxon>Embryophyta</taxon>
        <taxon>Tracheophyta</taxon>
        <taxon>Spermatophyta</taxon>
        <taxon>Magnoliopsida</taxon>
        <taxon>Liliopsida</taxon>
        <taxon>Araceae</taxon>
        <taxon>Aroideae</taxon>
        <taxon>Colocasieae</taxon>
        <taxon>Colocasia</taxon>
    </lineage>
</organism>
<feature type="region of interest" description="Disordered" evidence="5">
    <location>
        <begin position="1"/>
        <end position="44"/>
    </location>
</feature>
<dbReference type="EMBL" id="NMUH01006302">
    <property type="protein sequence ID" value="MQM14956.1"/>
    <property type="molecule type" value="Genomic_DNA"/>
</dbReference>
<evidence type="ECO:0000256" key="5">
    <source>
        <dbReference type="SAM" id="MobiDB-lite"/>
    </source>
</evidence>
<gene>
    <name evidence="7" type="ORF">Taro_047893</name>
</gene>
<dbReference type="Proteomes" id="UP000652761">
    <property type="component" value="Unassembled WGS sequence"/>
</dbReference>
<dbReference type="PANTHER" id="PTHR30249:SF0">
    <property type="entry name" value="PLASTIDAL GLYCOLATE_GLYCERATE TRANSLOCATOR 1, CHLOROPLASTIC"/>
    <property type="match status" value="1"/>
</dbReference>
<feature type="transmembrane region" description="Helical" evidence="6">
    <location>
        <begin position="89"/>
        <end position="114"/>
    </location>
</feature>
<feature type="transmembrane region" description="Helical" evidence="6">
    <location>
        <begin position="166"/>
        <end position="186"/>
    </location>
</feature>
<dbReference type="InterPro" id="IPR007300">
    <property type="entry name" value="CidB/LrgB"/>
</dbReference>
<name>A0A843X1V0_COLES</name>
<keyword evidence="2 6" id="KW-0812">Transmembrane</keyword>
<sequence>GGLPTLKGFPFPPVSPVASEQPAATEKEHQHSVGGGNGGGMRPRRLLRSRSAGAEGAAAAAGFPDVIDLLHLVVSLGLIMAVDKFIKRAFLVAAIKLPSAVFGMFCVFILLMVLDSTAPSVAKGIVDFFEPATMFIRRWLPLFYVPSLVVLPLVVRGVPASAELKICFIVAGGWIASLCVTGYTALTMRKIIKTEALPAEPVAKPSPFSSTEIWIWTAVFISSFTLASISPKVLGTSARTNLPFMLAATVLGYMVGSGLPSDVRKIFHPIICCVLSADLAAIAYGYLSRSGMDDVLGLKPSVADSLQEFQWSHMEISNIKYQYLDFLFSLGINSFHCHLQLIERHAAEISSSIVISTIFSLYSTAITGRIIGLEPALTLSILPRCITLALALSIASLFEGANASLTATVVVLTGLVGANFVQLMLDRLGWKDPIVRGIATATSSHGFGTAALTVKEPEALPFCAIAYALTGVSGSLLCSVPAVRQSLVSIAG</sequence>
<keyword evidence="8" id="KW-1185">Reference proteome</keyword>
<evidence type="ECO:0000256" key="2">
    <source>
        <dbReference type="ARBA" id="ARBA00022692"/>
    </source>
</evidence>
<accession>A0A843X1V0</accession>
<protein>
    <recommendedName>
        <fullName evidence="9">Plastidal glycolate/glycerate translocator 1, chloroplastic</fullName>
    </recommendedName>
</protein>
<evidence type="ECO:0000313" key="8">
    <source>
        <dbReference type="Proteomes" id="UP000652761"/>
    </source>
</evidence>